<dbReference type="EMBL" id="JAWWNJ010000013">
    <property type="protein sequence ID" value="KAK7042794.1"/>
    <property type="molecule type" value="Genomic_DNA"/>
</dbReference>
<dbReference type="AlphaFoldDB" id="A0AAW0CSV1"/>
<protein>
    <submittedName>
        <fullName evidence="1">Uncharacterized protein</fullName>
    </submittedName>
</protein>
<organism evidence="1 2">
    <name type="scientific">Favolaschia claudopus</name>
    <dbReference type="NCBI Taxonomy" id="2862362"/>
    <lineage>
        <taxon>Eukaryota</taxon>
        <taxon>Fungi</taxon>
        <taxon>Dikarya</taxon>
        <taxon>Basidiomycota</taxon>
        <taxon>Agaricomycotina</taxon>
        <taxon>Agaricomycetes</taxon>
        <taxon>Agaricomycetidae</taxon>
        <taxon>Agaricales</taxon>
        <taxon>Marasmiineae</taxon>
        <taxon>Mycenaceae</taxon>
        <taxon>Favolaschia</taxon>
    </lineage>
</organism>
<keyword evidence="2" id="KW-1185">Reference proteome</keyword>
<accession>A0AAW0CSV1</accession>
<dbReference type="Proteomes" id="UP001362999">
    <property type="component" value="Unassembled WGS sequence"/>
</dbReference>
<comment type="caution">
    <text evidence="1">The sequence shown here is derived from an EMBL/GenBank/DDBJ whole genome shotgun (WGS) entry which is preliminary data.</text>
</comment>
<evidence type="ECO:0000313" key="2">
    <source>
        <dbReference type="Proteomes" id="UP001362999"/>
    </source>
</evidence>
<name>A0AAW0CSV1_9AGAR</name>
<dbReference type="Gene3D" id="3.40.50.720">
    <property type="entry name" value="NAD(P)-binding Rossmann-like Domain"/>
    <property type="match status" value="1"/>
</dbReference>
<proteinExistence type="predicted"/>
<gene>
    <name evidence="1" type="ORF">R3P38DRAFT_3260733</name>
</gene>
<sequence length="166" mass="18448">MFLTSFPERSSPHILEELNKQPKTGVIDGMYYPTTKLFSLYTAREISKLPLAKGIVVNIVDPGFCSSDLLREVDIPAIFRRIPWSCAKGSLNLVYAALNPTPPGAFVMAAQVRPSILYGNHDADAFRGPYFTLDKAGIEVQKRVWEEMKEVWCRVASQVAGVVGSR</sequence>
<reference evidence="1 2" key="1">
    <citation type="journal article" date="2024" name="J Genomics">
        <title>Draft genome sequencing and assembly of Favolaschia claudopus CIRM-BRFM 2984 isolated from oak limbs.</title>
        <authorList>
            <person name="Navarro D."/>
            <person name="Drula E."/>
            <person name="Chaduli D."/>
            <person name="Cazenave R."/>
            <person name="Ahrendt S."/>
            <person name="Wang J."/>
            <person name="Lipzen A."/>
            <person name="Daum C."/>
            <person name="Barry K."/>
            <person name="Grigoriev I.V."/>
            <person name="Favel A."/>
            <person name="Rosso M.N."/>
            <person name="Martin F."/>
        </authorList>
    </citation>
    <scope>NUCLEOTIDE SEQUENCE [LARGE SCALE GENOMIC DNA]</scope>
    <source>
        <strain evidence="1 2">CIRM-BRFM 2984</strain>
    </source>
</reference>
<evidence type="ECO:0000313" key="1">
    <source>
        <dbReference type="EMBL" id="KAK7042794.1"/>
    </source>
</evidence>